<dbReference type="InParanoid" id="A0A671X218"/>
<dbReference type="InterPro" id="IPR003961">
    <property type="entry name" value="FN3_dom"/>
</dbReference>
<dbReference type="GO" id="GO:0005886">
    <property type="term" value="C:plasma membrane"/>
    <property type="evidence" value="ECO:0007669"/>
    <property type="project" value="UniProtKB-ARBA"/>
</dbReference>
<feature type="domain" description="Fibronectin type-III" evidence="11">
    <location>
        <begin position="180"/>
        <end position="280"/>
    </location>
</feature>
<reference evidence="12" key="1">
    <citation type="submission" date="2021-04" db="EMBL/GenBank/DDBJ databases">
        <authorList>
            <consortium name="Wellcome Sanger Institute Data Sharing"/>
        </authorList>
    </citation>
    <scope>NUCLEOTIDE SEQUENCE [LARGE SCALE GENOMIC DNA]</scope>
</reference>
<keyword evidence="9" id="KW-0325">Glycoprotein</keyword>
<reference evidence="12" key="2">
    <citation type="submission" date="2025-08" db="UniProtKB">
        <authorList>
            <consortium name="Ensembl"/>
        </authorList>
    </citation>
    <scope>IDENTIFICATION</scope>
</reference>
<evidence type="ECO:0000256" key="8">
    <source>
        <dbReference type="ARBA" id="ARBA00023170"/>
    </source>
</evidence>
<dbReference type="CDD" id="cd00063">
    <property type="entry name" value="FN3"/>
    <property type="match status" value="4"/>
</dbReference>
<evidence type="ECO:0000256" key="9">
    <source>
        <dbReference type="ARBA" id="ARBA00023180"/>
    </source>
</evidence>
<dbReference type="Pfam" id="PF00041">
    <property type="entry name" value="fn3"/>
    <property type="match status" value="1"/>
</dbReference>
<dbReference type="PANTHER" id="PTHR48423">
    <property type="entry name" value="INTERLEUKIN-27 RECEPTOR SUBUNIT ALPHA"/>
    <property type="match status" value="1"/>
</dbReference>
<evidence type="ECO:0000256" key="3">
    <source>
        <dbReference type="ARBA" id="ARBA00022692"/>
    </source>
</evidence>
<dbReference type="Ensembl" id="ENSSAUT00010046655.1">
    <property type="protein sequence ID" value="ENSSAUP00010044351.1"/>
    <property type="gene ID" value="ENSSAUG00010018566.1"/>
</dbReference>
<keyword evidence="13" id="KW-1185">Reference proteome</keyword>
<reference evidence="12" key="3">
    <citation type="submission" date="2025-09" db="UniProtKB">
        <authorList>
            <consortium name="Ensembl"/>
        </authorList>
    </citation>
    <scope>IDENTIFICATION</scope>
</reference>
<evidence type="ECO:0000313" key="12">
    <source>
        <dbReference type="Ensembl" id="ENSSAUP00010044351.1"/>
    </source>
</evidence>
<sequence>MNISCFYQMSPRSMTCEWTEESNTESEVSLTFKSRNRISSCQRIFNPAAQLNVTAREKNYVMSRDIWSQPHTVVLRNAIRPSQPVLTVLGSTADSVDVSWISSSEGSCRLRHRVNHTHTWTQVPDSVPAHRAQILTYRIKDLLPFTIYRAAVTCRQESSIRSEWSSWSPDVTVRTLDRVPSRPPEVCYRVEKTDSGGSLHLHLMWKDLENRDAGDHILGYQVSYKPASEQQPQDSFVQNVTGVTALLVVEEGNCSVTVKALNTAGYGPAANLSIDTQRQNALPSVRKLWVSSSFPAMNGLLVQWESPTAPPSVPPVSHFAVEWCPKPRPSSCCLTTVDSILTSTVIQDVDPDESYLISVFPVYNQQCGSPQSLPASLQQGALLEVVKMKVVGITKTTVTVTWAWQNKSGPVQVNRYRVMLRKDSERQKNVPSFRALFLWPDQMHNHTFLNLNPDTEYSLLLMADNVSRNIIPVRKDFDEVKGGSRGVTVATVIATVTPLLLLAVTVFIISILSRTVYKSYFFPPISSPRDSTTGQWLMDPNHQKTSVKNILNIEDFQLTDVLGGQNIIMVGPSSQHSSEEDQHEDTSLLSISHLISKLATLQLDTEYISVPPVATEHQLVSLQSCHPDYAVQCQAADIPLLHQAQEASRCFLQKEEESQQGNFSETSRQKQIVVKLCFREFMADANSYSVCQLACEAEYMMNSSFL</sequence>
<dbReference type="AlphaFoldDB" id="A0A671X218"/>
<evidence type="ECO:0000259" key="11">
    <source>
        <dbReference type="PROSITE" id="PS50853"/>
    </source>
</evidence>
<dbReference type="OMA" id="SCQGIFN"/>
<feature type="domain" description="Fibronectin type-III" evidence="11">
    <location>
        <begin position="80"/>
        <end position="178"/>
    </location>
</feature>
<evidence type="ECO:0000256" key="10">
    <source>
        <dbReference type="SAM" id="Phobius"/>
    </source>
</evidence>
<dbReference type="PANTHER" id="PTHR48423:SF1">
    <property type="entry name" value="INTERLEUKIN-27 RECEPTOR SUBUNIT ALPHA"/>
    <property type="match status" value="1"/>
</dbReference>
<evidence type="ECO:0000256" key="1">
    <source>
        <dbReference type="ARBA" id="ARBA00004479"/>
    </source>
</evidence>
<keyword evidence="7 10" id="KW-0472">Membrane</keyword>
<evidence type="ECO:0000256" key="5">
    <source>
        <dbReference type="ARBA" id="ARBA00022737"/>
    </source>
</evidence>
<dbReference type="Proteomes" id="UP000472265">
    <property type="component" value="Chromosome 5"/>
</dbReference>
<keyword evidence="3 10" id="KW-0812">Transmembrane</keyword>
<dbReference type="SUPFAM" id="SSF49265">
    <property type="entry name" value="Fibronectin type III"/>
    <property type="match status" value="2"/>
</dbReference>
<evidence type="ECO:0000256" key="4">
    <source>
        <dbReference type="ARBA" id="ARBA00022729"/>
    </source>
</evidence>
<comment type="subcellular location">
    <subcellularLocation>
        <location evidence="1">Membrane</location>
        <topology evidence="1">Single-pass type I membrane protein</topology>
    </subcellularLocation>
</comment>
<comment type="similarity">
    <text evidence="2">Belongs to the type I cytokine receptor family. Type 2 subfamily.</text>
</comment>
<dbReference type="InterPro" id="IPR036116">
    <property type="entry name" value="FN3_sf"/>
</dbReference>
<dbReference type="SMART" id="SM00060">
    <property type="entry name" value="FN3"/>
    <property type="match status" value="4"/>
</dbReference>
<dbReference type="InterPro" id="IPR052672">
    <property type="entry name" value="Type1_Cytokine_Rcpt_Type2"/>
</dbReference>
<accession>A0A671X218</accession>
<gene>
    <name evidence="12" type="primary">LOC115581594</name>
</gene>
<evidence type="ECO:0000256" key="7">
    <source>
        <dbReference type="ARBA" id="ARBA00023136"/>
    </source>
</evidence>
<protein>
    <recommendedName>
        <fullName evidence="11">Fibronectin type-III domain-containing protein</fullName>
    </recommendedName>
</protein>
<keyword evidence="5" id="KW-0677">Repeat</keyword>
<evidence type="ECO:0000256" key="6">
    <source>
        <dbReference type="ARBA" id="ARBA00022989"/>
    </source>
</evidence>
<evidence type="ECO:0000256" key="2">
    <source>
        <dbReference type="ARBA" id="ARBA00008921"/>
    </source>
</evidence>
<proteinExistence type="inferred from homology"/>
<evidence type="ECO:0000313" key="13">
    <source>
        <dbReference type="Proteomes" id="UP000472265"/>
    </source>
</evidence>
<feature type="domain" description="Fibronectin type-III" evidence="11">
    <location>
        <begin position="284"/>
        <end position="384"/>
    </location>
</feature>
<dbReference type="GeneTree" id="ENSGT00940000155603"/>
<dbReference type="Gene3D" id="2.60.40.10">
    <property type="entry name" value="Immunoglobulins"/>
    <property type="match status" value="4"/>
</dbReference>
<dbReference type="PROSITE" id="PS50853">
    <property type="entry name" value="FN3"/>
    <property type="match status" value="3"/>
</dbReference>
<dbReference type="InterPro" id="IPR013783">
    <property type="entry name" value="Ig-like_fold"/>
</dbReference>
<feature type="transmembrane region" description="Helical" evidence="10">
    <location>
        <begin position="489"/>
        <end position="512"/>
    </location>
</feature>
<organism evidence="12 13">
    <name type="scientific">Sparus aurata</name>
    <name type="common">Gilthead sea bream</name>
    <dbReference type="NCBI Taxonomy" id="8175"/>
    <lineage>
        <taxon>Eukaryota</taxon>
        <taxon>Metazoa</taxon>
        <taxon>Chordata</taxon>
        <taxon>Craniata</taxon>
        <taxon>Vertebrata</taxon>
        <taxon>Euteleostomi</taxon>
        <taxon>Actinopterygii</taxon>
        <taxon>Neopterygii</taxon>
        <taxon>Teleostei</taxon>
        <taxon>Neoteleostei</taxon>
        <taxon>Acanthomorphata</taxon>
        <taxon>Eupercaria</taxon>
        <taxon>Spariformes</taxon>
        <taxon>Sparidae</taxon>
        <taxon>Sparus</taxon>
    </lineage>
</organism>
<name>A0A671X218_SPAAU</name>
<keyword evidence="8" id="KW-0675">Receptor</keyword>
<keyword evidence="4" id="KW-0732">Signal</keyword>
<keyword evidence="6 10" id="KW-1133">Transmembrane helix</keyword>